<dbReference type="Proteomes" id="UP000007350">
    <property type="component" value="Unassembled WGS sequence"/>
</dbReference>
<proteinExistence type="predicted"/>
<reference evidence="1 2" key="1">
    <citation type="journal article" date="2012" name="BMC Genomics">
        <title>Comparative genomic analysis of human infective Trypanosoma cruzi lineages with the bat-restricted subspecies T. cruzi marinkellei.</title>
        <authorList>
            <person name="Franzen O."/>
            <person name="Talavera-Lopez C."/>
            <person name="Ochaya S."/>
            <person name="Butler C.E."/>
            <person name="Messenger L.A."/>
            <person name="Lewis M.D."/>
            <person name="Llewellyn M.S."/>
            <person name="Marinkelle C.J."/>
            <person name="Tyler K.M."/>
            <person name="Miles M.A."/>
            <person name="Andersson B."/>
        </authorList>
    </citation>
    <scope>NUCLEOTIDE SEQUENCE [LARGE SCALE GENOMIC DNA]</scope>
    <source>
        <strain evidence="1 2">B7</strain>
    </source>
</reference>
<comment type="caution">
    <text evidence="1">The sequence shown here is derived from an EMBL/GenBank/DDBJ whole genome shotgun (WGS) entry which is preliminary data.</text>
</comment>
<name>K2MPD2_TRYCR</name>
<dbReference type="OrthoDB" id="244205at2759"/>
<sequence length="493" mass="54279">MSSDGVMSVGRTTACHVGRIVSRLEGRSVDSTHHDDRGSGECGPFMQRLLSVVEETRVDRRLDDVFRRAHAIFEPLSQATVATEEDAEALMADVASRASRLVIEEALQPRDSMKSSPSSFSEPPLHTQQQAAWCRIGQLSLGIIRESTRGFYFAPSTGTNRASQRVPVLLQRRIPWRCKANDGSGNHDTVGRDCDVDNGREGGDAPMLSGVILQWGAVLGFLQLLSRAVGLTTAVDEEYTRVSSWVEGEHSLPYIFTDSIIVMMERNHTLLQEARDMNQLGMVAEVLIIAANNFAWIRQRCQRIPMANAREVEEILTQSLAGVLQDIIDGFVEEIQDILSMYMTSSGGGGGGRQRVVTQSFLATRITAICRLSNGLVHLLPRREVMSIVLEQSLRPVVEQLLVGDKPNDVERGGITTGVLKRVGDMFLPTDAFLRHDAAHVESGVEENGSGTLAQRLSEVLQILESEEAFGVALCQGIPPFRTLRRLFPTMTI</sequence>
<organism evidence="1 2">
    <name type="scientific">Trypanosoma cruzi marinkellei</name>
    <dbReference type="NCBI Taxonomy" id="85056"/>
    <lineage>
        <taxon>Eukaryota</taxon>
        <taxon>Discoba</taxon>
        <taxon>Euglenozoa</taxon>
        <taxon>Kinetoplastea</taxon>
        <taxon>Metakinetoplastina</taxon>
        <taxon>Trypanosomatida</taxon>
        <taxon>Trypanosomatidae</taxon>
        <taxon>Trypanosoma</taxon>
        <taxon>Schizotrypanum</taxon>
    </lineage>
</organism>
<dbReference type="EMBL" id="AHKC01018005">
    <property type="protein sequence ID" value="EKF27509.1"/>
    <property type="molecule type" value="Genomic_DNA"/>
</dbReference>
<evidence type="ECO:0000313" key="1">
    <source>
        <dbReference type="EMBL" id="EKF27509.1"/>
    </source>
</evidence>
<keyword evidence="2" id="KW-1185">Reference proteome</keyword>
<gene>
    <name evidence="1" type="ORF">MOQ_008764</name>
</gene>
<protein>
    <submittedName>
        <fullName evidence="1">Uncharacterized protein</fullName>
    </submittedName>
</protein>
<dbReference type="AlphaFoldDB" id="K2MPD2"/>
<accession>K2MPD2</accession>
<evidence type="ECO:0000313" key="2">
    <source>
        <dbReference type="Proteomes" id="UP000007350"/>
    </source>
</evidence>